<dbReference type="GO" id="GO:0005576">
    <property type="term" value="C:extracellular region"/>
    <property type="evidence" value="ECO:0007669"/>
    <property type="project" value="UniProtKB-SubCell"/>
</dbReference>
<dbReference type="GeneID" id="7845455"/>
<evidence type="ECO:0000256" key="6">
    <source>
        <dbReference type="ARBA" id="ARBA00023136"/>
    </source>
</evidence>
<keyword evidence="5" id="KW-0732">Signal</keyword>
<keyword evidence="9" id="KW-1185">Reference proteome</keyword>
<dbReference type="PANTHER" id="PTHR11319">
    <property type="entry name" value="G PROTEIN-COUPLED RECEPTOR-RELATED"/>
    <property type="match status" value="1"/>
</dbReference>
<evidence type="ECO:0000256" key="5">
    <source>
        <dbReference type="ARBA" id="ARBA00022729"/>
    </source>
</evidence>
<name>I7M477_TETTS</name>
<protein>
    <submittedName>
        <fullName evidence="8">Transmembrane protein, putative</fullName>
    </submittedName>
</protein>
<dbReference type="RefSeq" id="XP_001025354.2">
    <property type="nucleotide sequence ID" value="XM_001025354.2"/>
</dbReference>
<dbReference type="NCBIfam" id="TIGR01376">
    <property type="entry name" value="POMP_repeat"/>
    <property type="match status" value="1"/>
</dbReference>
<keyword evidence="6" id="KW-0472">Membrane</keyword>
<proteinExistence type="predicted"/>
<evidence type="ECO:0000256" key="1">
    <source>
        <dbReference type="ARBA" id="ARBA00004196"/>
    </source>
</evidence>
<dbReference type="KEGG" id="tet:TTHERM_00762960"/>
<keyword evidence="7" id="KW-0998">Cell outer membrane</keyword>
<evidence type="ECO:0000256" key="2">
    <source>
        <dbReference type="ARBA" id="ARBA00004442"/>
    </source>
</evidence>
<dbReference type="AlphaFoldDB" id="I7M477"/>
<keyword evidence="8" id="KW-0812">Transmembrane</keyword>
<comment type="subcellular location">
    <subcellularLocation>
        <location evidence="1">Cell envelope</location>
    </subcellularLocation>
    <subcellularLocation>
        <location evidence="2">Cell outer membrane</location>
    </subcellularLocation>
    <subcellularLocation>
        <location evidence="3">Secreted</location>
    </subcellularLocation>
</comment>
<evidence type="ECO:0000256" key="7">
    <source>
        <dbReference type="ARBA" id="ARBA00023237"/>
    </source>
</evidence>
<evidence type="ECO:0000313" key="8">
    <source>
        <dbReference type="EMBL" id="EAS05109.2"/>
    </source>
</evidence>
<dbReference type="InParanoid" id="I7M477"/>
<dbReference type="PANTHER" id="PTHR11319:SF35">
    <property type="entry name" value="OUTER MEMBRANE PROTEIN PMPC-RELATED"/>
    <property type="match status" value="1"/>
</dbReference>
<gene>
    <name evidence="8" type="ORF">TTHERM_00762960</name>
</gene>
<evidence type="ECO:0000256" key="3">
    <source>
        <dbReference type="ARBA" id="ARBA00004613"/>
    </source>
</evidence>
<dbReference type="InterPro" id="IPR003368">
    <property type="entry name" value="POMP_repeat"/>
</dbReference>
<evidence type="ECO:0000313" key="9">
    <source>
        <dbReference type="Proteomes" id="UP000009168"/>
    </source>
</evidence>
<accession>I7M477</accession>
<organism evidence="8 9">
    <name type="scientific">Tetrahymena thermophila (strain SB210)</name>
    <dbReference type="NCBI Taxonomy" id="312017"/>
    <lineage>
        <taxon>Eukaryota</taxon>
        <taxon>Sar</taxon>
        <taxon>Alveolata</taxon>
        <taxon>Ciliophora</taxon>
        <taxon>Intramacronucleata</taxon>
        <taxon>Oligohymenophorea</taxon>
        <taxon>Hymenostomatida</taxon>
        <taxon>Tetrahymenina</taxon>
        <taxon>Tetrahymenidae</taxon>
        <taxon>Tetrahymena</taxon>
    </lineage>
</organism>
<reference evidence="9" key="1">
    <citation type="journal article" date="2006" name="PLoS Biol.">
        <title>Macronuclear genome sequence of the ciliate Tetrahymena thermophila, a model eukaryote.</title>
        <authorList>
            <person name="Eisen J.A."/>
            <person name="Coyne R.S."/>
            <person name="Wu M."/>
            <person name="Wu D."/>
            <person name="Thiagarajan M."/>
            <person name="Wortman J.R."/>
            <person name="Badger J.H."/>
            <person name="Ren Q."/>
            <person name="Amedeo P."/>
            <person name="Jones K.M."/>
            <person name="Tallon L.J."/>
            <person name="Delcher A.L."/>
            <person name="Salzberg S.L."/>
            <person name="Silva J.C."/>
            <person name="Haas B.J."/>
            <person name="Majoros W.H."/>
            <person name="Farzad M."/>
            <person name="Carlton J.M."/>
            <person name="Smith R.K. Jr."/>
            <person name="Garg J."/>
            <person name="Pearlman R.E."/>
            <person name="Karrer K.M."/>
            <person name="Sun L."/>
            <person name="Manning G."/>
            <person name="Elde N.C."/>
            <person name="Turkewitz A.P."/>
            <person name="Asai D.J."/>
            <person name="Wilkes D.E."/>
            <person name="Wang Y."/>
            <person name="Cai H."/>
            <person name="Collins K."/>
            <person name="Stewart B.A."/>
            <person name="Lee S.R."/>
            <person name="Wilamowska K."/>
            <person name="Weinberg Z."/>
            <person name="Ruzzo W.L."/>
            <person name="Wloga D."/>
            <person name="Gaertig J."/>
            <person name="Frankel J."/>
            <person name="Tsao C.-C."/>
            <person name="Gorovsky M.A."/>
            <person name="Keeling P.J."/>
            <person name="Waller R.F."/>
            <person name="Patron N.J."/>
            <person name="Cherry J.M."/>
            <person name="Stover N.A."/>
            <person name="Krieger C.J."/>
            <person name="del Toro C."/>
            <person name="Ryder H.F."/>
            <person name="Williamson S.C."/>
            <person name="Barbeau R.A."/>
            <person name="Hamilton E.P."/>
            <person name="Orias E."/>
        </authorList>
    </citation>
    <scope>NUCLEOTIDE SEQUENCE [LARGE SCALE GENOMIC DNA]</scope>
    <source>
        <strain evidence="9">SB210</strain>
    </source>
</reference>
<evidence type="ECO:0000256" key="4">
    <source>
        <dbReference type="ARBA" id="ARBA00022525"/>
    </source>
</evidence>
<keyword evidence="4" id="KW-0964">Secreted</keyword>
<dbReference type="EMBL" id="GG662407">
    <property type="protein sequence ID" value="EAS05109.2"/>
    <property type="molecule type" value="Genomic_DNA"/>
</dbReference>
<sequence length="476" mass="54085">MFNFRKTQSFPLVQLQNSYITLNSLNVSQNGNNIKLLSALSLKINECDFIQNQSQNGGAIFIYGLLEKFTLQKTRILQNQAFSSGGGIYFEDNFSQEWSIDYESQISGNKALIGGGIRIVNKLSKTEYPNGYPFISVIQKNTASIYGNNACTFLKNILVEDNNESNLNPNEEITNKITQYSFNFSKYYNQIQYGQIQLSKFNSGGNLQLKIYLLDEDNRKLTFEKEMISQSIYPSDILDELKYISIFTDLGQNKQLQLTGEIILNYNMYDASQSCFLINQLTVSGQSLSQRQFLIKFQLNQYQQQVIQILVDVQFRDCLLGEISLSPTTGIQICYFCSEGSYSLANPRLDIQNTNLQCQKCPATADRCIGNQIYLKNGYWRIDQTTDEILTCDSSINSCQAQNPQSSIQGCIEGYIGPLCEECDIKQQVWKSNSTSAFSKYVSSFYSKKCISSQTLRILNNVIIQGKCIFYLSQNI</sequence>
<dbReference type="Proteomes" id="UP000009168">
    <property type="component" value="Unassembled WGS sequence"/>
</dbReference>
<dbReference type="OrthoDB" id="77931at2759"/>